<feature type="compositionally biased region" description="Basic and acidic residues" evidence="2">
    <location>
        <begin position="112"/>
        <end position="124"/>
    </location>
</feature>
<feature type="signal peptide" evidence="3">
    <location>
        <begin position="1"/>
        <end position="18"/>
    </location>
</feature>
<feature type="region of interest" description="Disordered" evidence="2">
    <location>
        <begin position="910"/>
        <end position="951"/>
    </location>
</feature>
<dbReference type="RefSeq" id="XP_027611835.1">
    <property type="nucleotide sequence ID" value="XM_027756034.1"/>
</dbReference>
<evidence type="ECO:0000313" key="6">
    <source>
        <dbReference type="Proteomes" id="UP000287166"/>
    </source>
</evidence>
<evidence type="ECO:0000313" key="5">
    <source>
        <dbReference type="EMBL" id="GBE80922.1"/>
    </source>
</evidence>
<dbReference type="InParanoid" id="A0A401GFH5"/>
<feature type="compositionally biased region" description="Acidic residues" evidence="2">
    <location>
        <begin position="837"/>
        <end position="846"/>
    </location>
</feature>
<dbReference type="OrthoDB" id="79452at2759"/>
<feature type="region of interest" description="Disordered" evidence="2">
    <location>
        <begin position="208"/>
        <end position="238"/>
    </location>
</feature>
<reference evidence="5 6" key="1">
    <citation type="journal article" date="2018" name="Sci. Rep.">
        <title>Genome sequence of the cauliflower mushroom Sparassis crispa (Hanabiratake) and its association with beneficial usage.</title>
        <authorList>
            <person name="Kiyama R."/>
            <person name="Furutani Y."/>
            <person name="Kawaguchi K."/>
            <person name="Nakanishi T."/>
        </authorList>
    </citation>
    <scope>NUCLEOTIDE SEQUENCE [LARGE SCALE GENOMIC DNA]</scope>
</reference>
<organism evidence="5 6">
    <name type="scientific">Sparassis crispa</name>
    <dbReference type="NCBI Taxonomy" id="139825"/>
    <lineage>
        <taxon>Eukaryota</taxon>
        <taxon>Fungi</taxon>
        <taxon>Dikarya</taxon>
        <taxon>Basidiomycota</taxon>
        <taxon>Agaricomycotina</taxon>
        <taxon>Agaricomycetes</taxon>
        <taxon>Polyporales</taxon>
        <taxon>Sparassidaceae</taxon>
        <taxon>Sparassis</taxon>
    </lineage>
</organism>
<dbReference type="PANTHER" id="PTHR15228:SF25">
    <property type="entry name" value="F-BAR DOMAIN-CONTAINING PROTEIN"/>
    <property type="match status" value="1"/>
</dbReference>
<comment type="caution">
    <text evidence="5">The sequence shown here is derived from an EMBL/GenBank/DDBJ whole genome shotgun (WGS) entry which is preliminary data.</text>
</comment>
<dbReference type="Gene3D" id="1.10.555.10">
    <property type="entry name" value="Rho GTPase activation protein"/>
    <property type="match status" value="1"/>
</dbReference>
<dbReference type="GO" id="GO:0005096">
    <property type="term" value="F:GTPase activator activity"/>
    <property type="evidence" value="ECO:0007669"/>
    <property type="project" value="UniProtKB-KW"/>
</dbReference>
<evidence type="ECO:0000256" key="2">
    <source>
        <dbReference type="SAM" id="MobiDB-lite"/>
    </source>
</evidence>
<dbReference type="InterPro" id="IPR000198">
    <property type="entry name" value="RhoGAP_dom"/>
</dbReference>
<keyword evidence="6" id="KW-1185">Reference proteome</keyword>
<dbReference type="InterPro" id="IPR008936">
    <property type="entry name" value="Rho_GTPase_activation_prot"/>
</dbReference>
<name>A0A401GFH5_9APHY</name>
<evidence type="ECO:0000256" key="3">
    <source>
        <dbReference type="SAM" id="SignalP"/>
    </source>
</evidence>
<keyword evidence="3" id="KW-0732">Signal</keyword>
<dbReference type="AlphaFoldDB" id="A0A401GFH5"/>
<evidence type="ECO:0000259" key="4">
    <source>
        <dbReference type="PROSITE" id="PS50238"/>
    </source>
</evidence>
<dbReference type="InterPro" id="IPR051025">
    <property type="entry name" value="RhoGAP"/>
</dbReference>
<dbReference type="SMART" id="SM00324">
    <property type="entry name" value="RhoGAP"/>
    <property type="match status" value="1"/>
</dbReference>
<dbReference type="PROSITE" id="PS50238">
    <property type="entry name" value="RHOGAP"/>
    <property type="match status" value="1"/>
</dbReference>
<feature type="region of interest" description="Disordered" evidence="2">
    <location>
        <begin position="54"/>
        <end position="172"/>
    </location>
</feature>
<accession>A0A401GFH5</accession>
<feature type="compositionally biased region" description="Basic and acidic residues" evidence="2">
    <location>
        <begin position="794"/>
        <end position="811"/>
    </location>
</feature>
<gene>
    <name evidence="5" type="ORF">SCP_0306440</name>
</gene>
<feature type="domain" description="Rho-GAP" evidence="4">
    <location>
        <begin position="384"/>
        <end position="648"/>
    </location>
</feature>
<protein>
    <recommendedName>
        <fullName evidence="4">Rho-GAP domain-containing protein</fullName>
    </recommendedName>
</protein>
<dbReference type="GO" id="GO:0007165">
    <property type="term" value="P:signal transduction"/>
    <property type="evidence" value="ECO:0007669"/>
    <property type="project" value="InterPro"/>
</dbReference>
<feature type="compositionally biased region" description="Polar residues" evidence="2">
    <location>
        <begin position="870"/>
        <end position="892"/>
    </location>
</feature>
<feature type="compositionally biased region" description="Low complexity" evidence="2">
    <location>
        <begin position="723"/>
        <end position="744"/>
    </location>
</feature>
<feature type="region of interest" description="Disordered" evidence="2">
    <location>
        <begin position="294"/>
        <end position="315"/>
    </location>
</feature>
<dbReference type="Proteomes" id="UP000287166">
    <property type="component" value="Unassembled WGS sequence"/>
</dbReference>
<dbReference type="SUPFAM" id="SSF48350">
    <property type="entry name" value="GTPase activation domain, GAP"/>
    <property type="match status" value="1"/>
</dbReference>
<proteinExistence type="predicted"/>
<dbReference type="GeneID" id="38777839"/>
<dbReference type="PANTHER" id="PTHR15228">
    <property type="entry name" value="SPERMATHECAL PHYSIOLOGY VARIANT"/>
    <property type="match status" value="1"/>
</dbReference>
<dbReference type="Pfam" id="PF00620">
    <property type="entry name" value="RhoGAP"/>
    <property type="match status" value="1"/>
</dbReference>
<feature type="compositionally biased region" description="Polar residues" evidence="2">
    <location>
        <begin position="926"/>
        <end position="945"/>
    </location>
</feature>
<dbReference type="EMBL" id="BFAD01000003">
    <property type="protein sequence ID" value="GBE80922.1"/>
    <property type="molecule type" value="Genomic_DNA"/>
</dbReference>
<keyword evidence="1" id="KW-0343">GTPase activation</keyword>
<sequence length="979" mass="109340">MTMSRLLALISIRTVLYALPTLTPLRESSQSKNTTPVQVSGTALAFCSMPLFTRHTKRPPSPEPELAVPHSRVRSPSVSHKSSDPAKPHGYSKGGLQRDAQYSQGGVVRQPSEPHRDPRSEAHFSAHPSAKPMLRQPSRRGSTGQERRERQRAHAVSIALDRAPSVSDPRDATTGLRDYALVGDESQLSPVHSSVRSIRTIDTEPDRLARTCGQGPISMRTARPRPLSSTTTPRMPSAAREAQYIAQPTLGEDEDIGKYALSSGGQVCSLRARRSPSSHAHSFVPSSSLVPMTLPYKQQPDEDDHESPALFRTPEPRPVLKSLSKLLQRQGQRLQDYIEVEELLEDKEREEKDRQAIARRLQSLLLDGPQNGDGKDTKFRVFGASLREAATYAPTTAVLCGYQHNLPTVVYACIEELYRTGIYQQGLFRALPNRARLFKLVGSFNTAPPPFSPAPYELPTVRQESMPNICALLSTYLDALPDALLNRTFHNALWSWCIRPSVAREEEQRAREMSPEQDGDSYSRSKRRRKRSQSDPFVKGSPSARDMTQEELRQQELDAEAPQIAIAQHIFRLLPRENFSLLFYLCAFFTQIPLCPDNGIVFEDVARIFGHRLLGGPSKNAARLMMVWLLNRWGRISEGFFDAEQEAVSKRGSRKSTVQVGAPDFNAEERNRRASYPTRMADSSRVHLTYIDQCDTYTEFERAVHSQMQDHLGLPARRPYSSFSSDASSSTFTSTTDSELSDFSGQPISRSSLVPRTEGDDQNQRVSSGKEPYAPNNVAIVRTQDYVTFPGHPPGDREVIESPYPDADRHGTSPSDTMYQMSRVESAADSASIYSAGEDDATSCDETESRSHESDEQFSPLHRVERHPPNLSSRLADSTFLPTDLSTSNRELSSARDRIAQLERALELAGARTLDGGPADAERTPRQQTRYQSDQTRNDTASAVHSETRRQLQVALSQRDDARKLMLNFKKVIEGALEK</sequence>
<feature type="region of interest" description="Disordered" evidence="2">
    <location>
        <begin position="723"/>
        <end position="895"/>
    </location>
</feature>
<feature type="region of interest" description="Disordered" evidence="2">
    <location>
        <begin position="507"/>
        <end position="555"/>
    </location>
</feature>
<feature type="chain" id="PRO_5019329318" description="Rho-GAP domain-containing protein" evidence="3">
    <location>
        <begin position="19"/>
        <end position="979"/>
    </location>
</feature>
<evidence type="ECO:0000256" key="1">
    <source>
        <dbReference type="ARBA" id="ARBA00022468"/>
    </source>
</evidence>